<reference evidence="2 3" key="1">
    <citation type="submission" date="2022-11" db="UniProtKB">
        <authorList>
            <consortium name="WormBaseParasite"/>
        </authorList>
    </citation>
    <scope>IDENTIFICATION</scope>
</reference>
<evidence type="ECO:0000313" key="2">
    <source>
        <dbReference type="WBParaSite" id="PgR046_g039_t01"/>
    </source>
</evidence>
<organism evidence="1 2">
    <name type="scientific">Parascaris univalens</name>
    <name type="common">Nematode worm</name>
    <dbReference type="NCBI Taxonomy" id="6257"/>
    <lineage>
        <taxon>Eukaryota</taxon>
        <taxon>Metazoa</taxon>
        <taxon>Ecdysozoa</taxon>
        <taxon>Nematoda</taxon>
        <taxon>Chromadorea</taxon>
        <taxon>Rhabditida</taxon>
        <taxon>Spirurina</taxon>
        <taxon>Ascaridomorpha</taxon>
        <taxon>Ascaridoidea</taxon>
        <taxon>Ascarididae</taxon>
        <taxon>Parascaris</taxon>
    </lineage>
</organism>
<dbReference type="WBParaSite" id="PgR046_g039_t01">
    <property type="protein sequence ID" value="PgR046_g039_t01"/>
    <property type="gene ID" value="PgR046_g039"/>
</dbReference>
<accession>A0A915BN42</accession>
<name>A0A915BN42_PARUN</name>
<keyword evidence="1" id="KW-1185">Reference proteome</keyword>
<dbReference type="WBParaSite" id="PgR046_g039_t02">
    <property type="protein sequence ID" value="PgR046_g039_t02"/>
    <property type="gene ID" value="PgR046_g039"/>
</dbReference>
<dbReference type="AlphaFoldDB" id="A0A915BN42"/>
<protein>
    <submittedName>
        <fullName evidence="2 3">Uncharacterized protein</fullName>
    </submittedName>
</protein>
<dbReference type="Proteomes" id="UP000887569">
    <property type="component" value="Unplaced"/>
</dbReference>
<sequence>FNDYKKALDEIYTRYNKRLSNEVKSQDEAMRNRTILLSMKRTMESRGIELIESRRVELLKEVA</sequence>
<evidence type="ECO:0000313" key="1">
    <source>
        <dbReference type="Proteomes" id="UP000887569"/>
    </source>
</evidence>
<evidence type="ECO:0000313" key="3">
    <source>
        <dbReference type="WBParaSite" id="PgR046_g039_t02"/>
    </source>
</evidence>
<proteinExistence type="predicted"/>